<name>A0A0G4EDM7_VITBC</name>
<feature type="compositionally biased region" description="Basic and acidic residues" evidence="1">
    <location>
        <begin position="1"/>
        <end position="16"/>
    </location>
</feature>
<keyword evidence="3" id="KW-1185">Reference proteome</keyword>
<protein>
    <submittedName>
        <fullName evidence="2">Uncharacterized protein</fullName>
    </submittedName>
</protein>
<dbReference type="EMBL" id="CDMY01000193">
    <property type="protein sequence ID" value="CEL93825.1"/>
    <property type="molecule type" value="Genomic_DNA"/>
</dbReference>
<dbReference type="VEuPathDB" id="CryptoDB:Vbra_20236"/>
<organism evidence="2 3">
    <name type="scientific">Vitrella brassicaformis (strain CCMP3155)</name>
    <dbReference type="NCBI Taxonomy" id="1169540"/>
    <lineage>
        <taxon>Eukaryota</taxon>
        <taxon>Sar</taxon>
        <taxon>Alveolata</taxon>
        <taxon>Colpodellida</taxon>
        <taxon>Vitrellaceae</taxon>
        <taxon>Vitrella</taxon>
    </lineage>
</organism>
<feature type="compositionally biased region" description="Basic and acidic residues" evidence="1">
    <location>
        <begin position="329"/>
        <end position="346"/>
    </location>
</feature>
<dbReference type="InParanoid" id="A0A0G4EDM7"/>
<reference evidence="2 3" key="1">
    <citation type="submission" date="2014-11" db="EMBL/GenBank/DDBJ databases">
        <authorList>
            <person name="Zhu J."/>
            <person name="Qi W."/>
            <person name="Song R."/>
        </authorList>
    </citation>
    <scope>NUCLEOTIDE SEQUENCE [LARGE SCALE GENOMIC DNA]</scope>
</reference>
<dbReference type="Proteomes" id="UP000041254">
    <property type="component" value="Unassembled WGS sequence"/>
</dbReference>
<evidence type="ECO:0000313" key="2">
    <source>
        <dbReference type="EMBL" id="CEL93825.1"/>
    </source>
</evidence>
<gene>
    <name evidence="2" type="ORF">Vbra_20236</name>
</gene>
<feature type="region of interest" description="Disordered" evidence="1">
    <location>
        <begin position="1"/>
        <end position="54"/>
    </location>
</feature>
<sequence length="352" mass="40255">MMAQRECRRASERRQGQESVLRQGESRARLEEQRRQVAHQLQLQRGGRQGRAELPLPMATRETADCGPRYVPDETVDTAQVELLNGPIALRLPVSVNRDTKLQDTDRLAVLTQQQMTREPQQYGSRYVCTGQDDAYGGVQHSATPIRWAASPVLAAPDQPRSFVRKRPVVSRGIQCSIMTTQTPLGPQRTRGVSRHHHHHQQVEAMASLVGRHPPPPDSHDTYNRQSNGSDGLFGGMFLGLGSLLSGGRASGAVREETRELPLNRRTNRGHIHDGRYAYGAQGGSYESRYYQQEPVIDRQQAIEAYARELDNWKGFWEMELQERSEIQERLRRQHEERAAEREKRMERFHRQ</sequence>
<accession>A0A0G4EDM7</accession>
<feature type="compositionally biased region" description="Basic and acidic residues" evidence="1">
    <location>
        <begin position="24"/>
        <end position="35"/>
    </location>
</feature>
<evidence type="ECO:0000313" key="3">
    <source>
        <dbReference type="Proteomes" id="UP000041254"/>
    </source>
</evidence>
<evidence type="ECO:0000256" key="1">
    <source>
        <dbReference type="SAM" id="MobiDB-lite"/>
    </source>
</evidence>
<dbReference type="PhylomeDB" id="A0A0G4EDM7"/>
<feature type="region of interest" description="Disordered" evidence="1">
    <location>
        <begin position="329"/>
        <end position="352"/>
    </location>
</feature>
<proteinExistence type="predicted"/>
<dbReference type="AlphaFoldDB" id="A0A0G4EDM7"/>